<dbReference type="GO" id="GO:0030246">
    <property type="term" value="F:carbohydrate binding"/>
    <property type="evidence" value="ECO:0007669"/>
    <property type="project" value="TreeGrafter"/>
</dbReference>
<evidence type="ECO:0000256" key="2">
    <source>
        <dbReference type="ARBA" id="ARBA00022729"/>
    </source>
</evidence>
<comment type="caution">
    <text evidence="5">The sequence shown here is derived from an EMBL/GenBank/DDBJ whole genome shotgun (WGS) entry which is preliminary data.</text>
</comment>
<dbReference type="Proteomes" id="UP000012283">
    <property type="component" value="Unassembled WGS sequence"/>
</dbReference>
<evidence type="ECO:0000313" key="6">
    <source>
        <dbReference type="Proteomes" id="UP000012283"/>
    </source>
</evidence>
<name>N4WRM2_9BACI</name>
<feature type="signal peptide" evidence="3">
    <location>
        <begin position="1"/>
        <end position="24"/>
    </location>
</feature>
<evidence type="ECO:0000256" key="3">
    <source>
        <dbReference type="SAM" id="SignalP"/>
    </source>
</evidence>
<dbReference type="InterPro" id="IPR025997">
    <property type="entry name" value="SBP_2_dom"/>
</dbReference>
<dbReference type="EMBL" id="APML01000071">
    <property type="protein sequence ID" value="ENH95856.1"/>
    <property type="molecule type" value="Genomic_DNA"/>
</dbReference>
<keyword evidence="6" id="KW-1185">Reference proteome</keyword>
<dbReference type="OrthoDB" id="9769193at2"/>
<protein>
    <submittedName>
        <fullName evidence="5">D-xylose-binding protein XylF</fullName>
    </submittedName>
</protein>
<dbReference type="PROSITE" id="PS51257">
    <property type="entry name" value="PROKAR_LIPOPROTEIN"/>
    <property type="match status" value="1"/>
</dbReference>
<feature type="domain" description="Periplasmic binding protein" evidence="4">
    <location>
        <begin position="43"/>
        <end position="294"/>
    </location>
</feature>
<dbReference type="PANTHER" id="PTHR30036">
    <property type="entry name" value="D-XYLOSE-BINDING PERIPLASMIC PROTEIN"/>
    <property type="match status" value="1"/>
</dbReference>
<evidence type="ECO:0000259" key="4">
    <source>
        <dbReference type="Pfam" id="PF13407"/>
    </source>
</evidence>
<dbReference type="Pfam" id="PF13407">
    <property type="entry name" value="Peripla_BP_4"/>
    <property type="match status" value="1"/>
</dbReference>
<evidence type="ECO:0000313" key="5">
    <source>
        <dbReference type="EMBL" id="ENH95856.1"/>
    </source>
</evidence>
<dbReference type="Gene3D" id="3.40.50.2300">
    <property type="match status" value="2"/>
</dbReference>
<dbReference type="InterPro" id="IPR050555">
    <property type="entry name" value="Bact_Solute-Bind_Prot2"/>
</dbReference>
<dbReference type="PATRIC" id="fig|1308866.3.peg.2768"/>
<dbReference type="RefSeq" id="WP_003473397.1">
    <property type="nucleotide sequence ID" value="NZ_APML01000071.1"/>
</dbReference>
<proteinExistence type="predicted"/>
<sequence>MKKICFILLSLLLLVACSNNQDRAGQEQTDQKLMENKDTTYVGFALDTLREDRWYQDKEAFEKEVTNLGGKVKTLAANGSHEVQLEQVKLLLNEGVDVLVIVPTDATKAAEAVELANEANVPVVSYDRLVLNANVDYYISFDNEKVGELQAQAIVDRIAEGNVAYIGGAESDNNAKMLREGSMRVLEPFIESGDIQLVYDQFTEGWSPETAQEQLSTYLEGANQPLNGIIAANDGTAGGAIEAIGNQAGNMPVSGQDAELEALQRIVNGTQAITVYKPIDTIAKQAASLAMNIHKEEDISTDTTINNESKDIPTILLEPTLINQDNIDEEIIENEVYTEEEIYQ</sequence>
<dbReference type="STRING" id="1308866.J416_13716"/>
<dbReference type="eggNOG" id="COG4213">
    <property type="taxonomic scope" value="Bacteria"/>
</dbReference>
<reference evidence="5 6" key="1">
    <citation type="submission" date="2013-03" db="EMBL/GenBank/DDBJ databases">
        <title>Draft genome sequence of Gracibacillus halophilus YIM-C55.5, a moderately halophilic and thermophilic organism from the Xiaochaidamu salt lake.</title>
        <authorList>
            <person name="Sugumar T."/>
            <person name="Polireddy D.R."/>
            <person name="Antony A."/>
            <person name="Madhava Y.R."/>
            <person name="Sivakumar N."/>
        </authorList>
    </citation>
    <scope>NUCLEOTIDE SEQUENCE [LARGE SCALE GENOMIC DNA]</scope>
    <source>
        <strain evidence="5 6">YIM-C55.5</strain>
    </source>
</reference>
<dbReference type="PANTHER" id="PTHR30036:SF1">
    <property type="entry name" value="D-XYLOSE-BINDING PERIPLASMIC PROTEIN"/>
    <property type="match status" value="1"/>
</dbReference>
<feature type="chain" id="PRO_5039134841" evidence="3">
    <location>
        <begin position="25"/>
        <end position="344"/>
    </location>
</feature>
<organism evidence="5 6">
    <name type="scientific">Gracilibacillus halophilus YIM-C55.5</name>
    <dbReference type="NCBI Taxonomy" id="1308866"/>
    <lineage>
        <taxon>Bacteria</taxon>
        <taxon>Bacillati</taxon>
        <taxon>Bacillota</taxon>
        <taxon>Bacilli</taxon>
        <taxon>Bacillales</taxon>
        <taxon>Bacillaceae</taxon>
        <taxon>Gracilibacillus</taxon>
    </lineage>
</organism>
<comment type="subcellular location">
    <subcellularLocation>
        <location evidence="1">Cell envelope</location>
    </subcellularLocation>
</comment>
<keyword evidence="2 3" id="KW-0732">Signal</keyword>
<dbReference type="InterPro" id="IPR028082">
    <property type="entry name" value="Peripla_BP_I"/>
</dbReference>
<dbReference type="SUPFAM" id="SSF53822">
    <property type="entry name" value="Periplasmic binding protein-like I"/>
    <property type="match status" value="1"/>
</dbReference>
<dbReference type="AlphaFoldDB" id="N4WRM2"/>
<dbReference type="GO" id="GO:0030288">
    <property type="term" value="C:outer membrane-bounded periplasmic space"/>
    <property type="evidence" value="ECO:0007669"/>
    <property type="project" value="TreeGrafter"/>
</dbReference>
<evidence type="ECO:0000256" key="1">
    <source>
        <dbReference type="ARBA" id="ARBA00004196"/>
    </source>
</evidence>
<gene>
    <name evidence="5" type="ORF">J416_13716</name>
</gene>
<accession>N4WRM2</accession>